<dbReference type="EMBL" id="FMWD01000006">
    <property type="protein sequence ID" value="SCZ61532.1"/>
    <property type="molecule type" value="Genomic_DNA"/>
</dbReference>
<feature type="transmembrane region" description="Helical" evidence="6">
    <location>
        <begin position="392"/>
        <end position="411"/>
    </location>
</feature>
<dbReference type="Pfam" id="PF13440">
    <property type="entry name" value="Polysacc_synt_3"/>
    <property type="match status" value="1"/>
</dbReference>
<dbReference type="InterPro" id="IPR050833">
    <property type="entry name" value="Poly_Biosynth_Transport"/>
</dbReference>
<dbReference type="STRING" id="415747.SAMN03097708_02151"/>
<feature type="transmembrane region" description="Helical" evidence="6">
    <location>
        <begin position="307"/>
        <end position="327"/>
    </location>
</feature>
<gene>
    <name evidence="7" type="ORF">SAMN03097708_02151</name>
</gene>
<dbReference type="AlphaFoldDB" id="A0A1G5QIM6"/>
<feature type="transmembrane region" description="Helical" evidence="6">
    <location>
        <begin position="102"/>
        <end position="126"/>
    </location>
</feature>
<accession>A0A1G5QIM6</accession>
<dbReference type="PANTHER" id="PTHR30250:SF28">
    <property type="entry name" value="POLYSACCHARIDE BIOSYNTHESIS PROTEIN"/>
    <property type="match status" value="1"/>
</dbReference>
<evidence type="ECO:0000256" key="3">
    <source>
        <dbReference type="ARBA" id="ARBA00022692"/>
    </source>
</evidence>
<organism evidence="7 8">
    <name type="scientific">Thiohalomonas denitrificans</name>
    <dbReference type="NCBI Taxonomy" id="415747"/>
    <lineage>
        <taxon>Bacteria</taxon>
        <taxon>Pseudomonadati</taxon>
        <taxon>Pseudomonadota</taxon>
        <taxon>Gammaproteobacteria</taxon>
        <taxon>Thiohalomonadales</taxon>
        <taxon>Thiohalomonadaceae</taxon>
        <taxon>Thiohalomonas</taxon>
    </lineage>
</organism>
<evidence type="ECO:0000256" key="5">
    <source>
        <dbReference type="ARBA" id="ARBA00023136"/>
    </source>
</evidence>
<protein>
    <submittedName>
        <fullName evidence="7">Membrane protein involved in the export of O-antigen and teichoic acid</fullName>
    </submittedName>
</protein>
<evidence type="ECO:0000256" key="4">
    <source>
        <dbReference type="ARBA" id="ARBA00022989"/>
    </source>
</evidence>
<feature type="transmembrane region" description="Helical" evidence="6">
    <location>
        <begin position="333"/>
        <end position="355"/>
    </location>
</feature>
<dbReference type="Proteomes" id="UP000199648">
    <property type="component" value="Unassembled WGS sequence"/>
</dbReference>
<dbReference type="PANTHER" id="PTHR30250">
    <property type="entry name" value="PST FAMILY PREDICTED COLANIC ACID TRANSPORTER"/>
    <property type="match status" value="1"/>
</dbReference>
<evidence type="ECO:0000313" key="7">
    <source>
        <dbReference type="EMBL" id="SCZ61532.1"/>
    </source>
</evidence>
<dbReference type="GO" id="GO:0005886">
    <property type="term" value="C:plasma membrane"/>
    <property type="evidence" value="ECO:0007669"/>
    <property type="project" value="UniProtKB-SubCell"/>
</dbReference>
<feature type="transmembrane region" description="Helical" evidence="6">
    <location>
        <begin position="362"/>
        <end position="386"/>
    </location>
</feature>
<keyword evidence="5 6" id="KW-0472">Membrane</keyword>
<feature type="transmembrane region" description="Helical" evidence="6">
    <location>
        <begin position="279"/>
        <end position="300"/>
    </location>
</feature>
<keyword evidence="4 6" id="KW-1133">Transmembrane helix</keyword>
<evidence type="ECO:0000256" key="6">
    <source>
        <dbReference type="SAM" id="Phobius"/>
    </source>
</evidence>
<proteinExistence type="predicted"/>
<evidence type="ECO:0000256" key="1">
    <source>
        <dbReference type="ARBA" id="ARBA00004651"/>
    </source>
</evidence>
<keyword evidence="2" id="KW-1003">Cell membrane</keyword>
<name>A0A1G5QIM6_9GAMM</name>
<keyword evidence="8" id="KW-1185">Reference proteome</keyword>
<feature type="transmembrane region" description="Helical" evidence="6">
    <location>
        <begin position="246"/>
        <end position="267"/>
    </location>
</feature>
<feature type="transmembrane region" description="Helical" evidence="6">
    <location>
        <begin position="26"/>
        <end position="49"/>
    </location>
</feature>
<evidence type="ECO:0000313" key="8">
    <source>
        <dbReference type="Proteomes" id="UP000199648"/>
    </source>
</evidence>
<keyword evidence="3 6" id="KW-0812">Transmembrane</keyword>
<comment type="subcellular location">
    <subcellularLocation>
        <location evidence="1">Cell membrane</location>
        <topology evidence="1">Multi-pass membrane protein</topology>
    </subcellularLocation>
</comment>
<sequence length="420" mass="45866">MFAGVASLRYELAIPLPKNQHESANVLVLSLLLVLFMTGVSAVIVLMAGHQIADHLGVPTLASHFWLLPVGIFFSGCYKVFSYWAVRNKAFSVIAKTRISQTFVTLAVQMMGFNLGGITLVLGQVAGQVVGMVRLTKTALMHSDALQWSWLGVWEAARRYKQFPIFSTWSGLFRTAGSQLPPVMFAALFNASAAGLYSLAHRVLALPMSMVGGAIGQVFFSNAAEAYREDRLAPLVARVHEILAKIAMPPVLMLIIAGPELFALVFGEQWRQAGDMARWMAPWLYFAFITSPLDNLFSILEKQRQGVVINGISLALRVLSIGAGAWYDDLMTAVILFAASSALCRAGLLLWIAVVTKNSASVILMATLKPVVFSMLSLLPITLAFSSQTTTITWWLLAATLSAVLLAGYYWPLVRNVYAQ</sequence>
<feature type="transmembrane region" description="Helical" evidence="6">
    <location>
        <begin position="61"/>
        <end position="81"/>
    </location>
</feature>
<reference evidence="7 8" key="1">
    <citation type="submission" date="2016-10" db="EMBL/GenBank/DDBJ databases">
        <authorList>
            <person name="de Groot N.N."/>
        </authorList>
    </citation>
    <scope>NUCLEOTIDE SEQUENCE [LARGE SCALE GENOMIC DNA]</scope>
    <source>
        <strain evidence="7 8">HLD2</strain>
    </source>
</reference>
<evidence type="ECO:0000256" key="2">
    <source>
        <dbReference type="ARBA" id="ARBA00022475"/>
    </source>
</evidence>